<evidence type="ECO:0000259" key="1">
    <source>
        <dbReference type="PROSITE" id="PS51831"/>
    </source>
</evidence>
<dbReference type="PANTHER" id="PTHR46246:SF1">
    <property type="entry name" value="GUANOSINE-3',5'-BIS(DIPHOSPHATE) 3'-PYROPHOSPHOHYDROLASE MESH1"/>
    <property type="match status" value="1"/>
</dbReference>
<dbReference type="Pfam" id="PF13328">
    <property type="entry name" value="HD_4"/>
    <property type="match status" value="1"/>
</dbReference>
<reference evidence="2" key="2">
    <citation type="journal article" date="2021" name="PeerJ">
        <title>Extensive microbial diversity within the chicken gut microbiome revealed by metagenomics and culture.</title>
        <authorList>
            <person name="Gilroy R."/>
            <person name="Ravi A."/>
            <person name="Getino M."/>
            <person name="Pursley I."/>
            <person name="Horton D.L."/>
            <person name="Alikhan N.F."/>
            <person name="Baker D."/>
            <person name="Gharbi K."/>
            <person name="Hall N."/>
            <person name="Watson M."/>
            <person name="Adriaenssens E.M."/>
            <person name="Foster-Nyarko E."/>
            <person name="Jarju S."/>
            <person name="Secka A."/>
            <person name="Antonio M."/>
            <person name="Oren A."/>
            <person name="Chaudhuri R.R."/>
            <person name="La Ragione R."/>
            <person name="Hildebrand F."/>
            <person name="Pallen M.J."/>
        </authorList>
    </citation>
    <scope>NUCLEOTIDE SEQUENCE</scope>
    <source>
        <strain evidence="2">ChiW13-3771</strain>
    </source>
</reference>
<gene>
    <name evidence="2" type="ORF">IAC96_05225</name>
</gene>
<dbReference type="GO" id="GO:0008893">
    <property type="term" value="F:guanosine-3',5'-bis(diphosphate) 3'-diphosphatase activity"/>
    <property type="evidence" value="ECO:0007669"/>
    <property type="project" value="TreeGrafter"/>
</dbReference>
<reference evidence="2" key="1">
    <citation type="submission" date="2020-10" db="EMBL/GenBank/DDBJ databases">
        <authorList>
            <person name="Gilroy R."/>
        </authorList>
    </citation>
    <scope>NUCLEOTIDE SEQUENCE</scope>
    <source>
        <strain evidence="2">ChiW13-3771</strain>
    </source>
</reference>
<dbReference type="InterPro" id="IPR006674">
    <property type="entry name" value="HD_domain"/>
</dbReference>
<dbReference type="PROSITE" id="PS51831">
    <property type="entry name" value="HD"/>
    <property type="match status" value="1"/>
</dbReference>
<evidence type="ECO:0000313" key="3">
    <source>
        <dbReference type="Proteomes" id="UP000824201"/>
    </source>
</evidence>
<dbReference type="SMART" id="SM00471">
    <property type="entry name" value="HDc"/>
    <property type="match status" value="1"/>
</dbReference>
<organism evidence="2 3">
    <name type="scientific">Candidatus Fimimorpha faecalis</name>
    <dbReference type="NCBI Taxonomy" id="2840824"/>
    <lineage>
        <taxon>Bacteria</taxon>
        <taxon>Bacillati</taxon>
        <taxon>Bacillota</taxon>
        <taxon>Clostridia</taxon>
        <taxon>Eubacteriales</taxon>
        <taxon>Candidatus Fimimorpha</taxon>
    </lineage>
</organism>
<dbReference type="InterPro" id="IPR052194">
    <property type="entry name" value="MESH1"/>
</dbReference>
<dbReference type="Proteomes" id="UP000824201">
    <property type="component" value="Unassembled WGS sequence"/>
</dbReference>
<accession>A0A9D1JD16</accession>
<feature type="domain" description="HD" evidence="1">
    <location>
        <begin position="25"/>
        <end position="118"/>
    </location>
</feature>
<sequence length="181" mass="20960">MIHKGIEFAIRAHGQQKRKGSDLLYIVHPFETALILSQAGASETLICAGLLHDTLEDTDVTYEQLRKEFGAEVADLVLSRSEDKEKTWEERKSVTVNKIQSLNYEQKLLLCADKLSNMRSIAADYQAVGERLWERFRRGREAQKWYYGAIITELTQLAELPMYQELKKLYQSIFEKIVCEK</sequence>
<protein>
    <submittedName>
        <fullName evidence="2">Bifunctional (P)ppGpp synthetase/guanosine-3',5'-bis(Diphosphate) 3'-pyrophosphohydrolase</fullName>
    </submittedName>
</protein>
<dbReference type="InterPro" id="IPR003607">
    <property type="entry name" value="HD/PDEase_dom"/>
</dbReference>
<dbReference type="EMBL" id="DVHN01000056">
    <property type="protein sequence ID" value="HIR88335.1"/>
    <property type="molecule type" value="Genomic_DNA"/>
</dbReference>
<dbReference type="AlphaFoldDB" id="A0A9D1JD16"/>
<dbReference type="Gene3D" id="1.10.3210.10">
    <property type="entry name" value="Hypothetical protein af1432"/>
    <property type="match status" value="1"/>
</dbReference>
<dbReference type="PANTHER" id="PTHR46246">
    <property type="entry name" value="GUANOSINE-3',5'-BIS(DIPHOSPHATE) 3'-PYROPHOSPHOHYDROLASE MESH1"/>
    <property type="match status" value="1"/>
</dbReference>
<proteinExistence type="predicted"/>
<dbReference type="SUPFAM" id="SSF109604">
    <property type="entry name" value="HD-domain/PDEase-like"/>
    <property type="match status" value="1"/>
</dbReference>
<name>A0A9D1JD16_9FIRM</name>
<evidence type="ECO:0000313" key="2">
    <source>
        <dbReference type="EMBL" id="HIR88335.1"/>
    </source>
</evidence>
<comment type="caution">
    <text evidence="2">The sequence shown here is derived from an EMBL/GenBank/DDBJ whole genome shotgun (WGS) entry which is preliminary data.</text>
</comment>